<evidence type="ECO:0000313" key="2">
    <source>
        <dbReference type="EMBL" id="SBT71126.1"/>
    </source>
</evidence>
<dbReference type="EMBL" id="LT594628">
    <property type="protein sequence ID" value="SBT88001.1"/>
    <property type="molecule type" value="Genomic_DNA"/>
</dbReference>
<reference evidence="5 6" key="3">
    <citation type="submission" date="2016-06" db="EMBL/GenBank/DDBJ databases">
        <authorList>
            <consortium name="Pathogen Informatics"/>
        </authorList>
    </citation>
    <scope>NUCLEOTIDE SEQUENCE [LARGE SCALE GENOMIC DNA]</scope>
    <source>
        <strain evidence="2">PmlGA01</strain>
    </source>
</reference>
<gene>
    <name evidence="2" type="primary">PmlGA01_070037300</name>
    <name evidence="3" type="synonym">PmUG01_07046400</name>
    <name evidence="1" type="ORF">PMALA_063930</name>
    <name evidence="2" type="ORF">PMLGA01_070037300</name>
    <name evidence="3" type="ORF">PMUG01_07046400</name>
</gene>
<evidence type="ECO:0000313" key="1">
    <source>
        <dbReference type="EMBL" id="SBS98577.1"/>
    </source>
</evidence>
<reference evidence="1" key="2">
    <citation type="submission" date="2016-05" db="EMBL/GenBank/DDBJ databases">
        <authorList>
            <person name="Lavstsen T."/>
            <person name="Jespersen J.S."/>
        </authorList>
    </citation>
    <scope>NUCLEOTIDE SEQUENCE [LARGE SCALE GENOMIC DNA]</scope>
</reference>
<accession>A0A1C3KC22</accession>
<proteinExistence type="predicted"/>
<dbReference type="EMBL" id="FLQW01005183">
    <property type="protein sequence ID" value="SBS98577.1"/>
    <property type="molecule type" value="Genomic_DNA"/>
</dbReference>
<dbReference type="EMBL" id="LT594495">
    <property type="protein sequence ID" value="SBT71126.1"/>
    <property type="molecule type" value="Genomic_DNA"/>
</dbReference>
<evidence type="ECO:0000313" key="4">
    <source>
        <dbReference type="Proteomes" id="UP000078597"/>
    </source>
</evidence>
<evidence type="ECO:0000313" key="3">
    <source>
        <dbReference type="EMBL" id="SBT88001.1"/>
    </source>
</evidence>
<dbReference type="AlphaFoldDB" id="A0A1A8X487"/>
<dbReference type="VEuPathDB" id="PlasmoDB:PmUG01_07046400"/>
<dbReference type="Proteomes" id="UP000078597">
    <property type="component" value="Unassembled WGS sequence"/>
</dbReference>
<accession>A0A1A8X487</accession>
<sequence length="189" mass="22696">MNNICTTVVAVNILEFFPWLDDLFKLMYLNKEWRYTVLDVIRNTNFLNGKTIMRLKNKKYILLILKYMKCNNKRGKAICEHFDRIDLGSYKLCYFPNVLELIIASCNLNPLFFNCIQHIFPRLIYFKLIIRTPVCIPLLKNFCFNSKSLRYMIICFVNSTLDKEYKEKLRNSLTTFFRLWNINVQLITE</sequence>
<reference evidence="4" key="1">
    <citation type="submission" date="2016-05" db="EMBL/GenBank/DDBJ databases">
        <authorList>
            <person name="Naeem Raeece"/>
        </authorList>
    </citation>
    <scope>NUCLEOTIDE SEQUENCE [LARGE SCALE GENOMIC DNA]</scope>
</reference>
<keyword evidence="6" id="KW-1185">Reference proteome</keyword>
<dbReference type="Proteomes" id="UP000219813">
    <property type="component" value="Chromosome 7"/>
</dbReference>
<dbReference type="Proteomes" id="UP000219799">
    <property type="component" value="Chromosome 7"/>
</dbReference>
<evidence type="ECO:0000313" key="6">
    <source>
        <dbReference type="Proteomes" id="UP000219813"/>
    </source>
</evidence>
<dbReference type="OrthoDB" id="371213at2759"/>
<name>A0A1A8X487_PLAMA</name>
<dbReference type="OMA" id="ILEFFPW"/>
<protein>
    <submittedName>
        <fullName evidence="1">Uncharacterized protein</fullName>
    </submittedName>
</protein>
<evidence type="ECO:0000313" key="5">
    <source>
        <dbReference type="Proteomes" id="UP000219799"/>
    </source>
</evidence>
<organism evidence="1 4">
    <name type="scientific">Plasmodium malariae</name>
    <dbReference type="NCBI Taxonomy" id="5858"/>
    <lineage>
        <taxon>Eukaryota</taxon>
        <taxon>Sar</taxon>
        <taxon>Alveolata</taxon>
        <taxon>Apicomplexa</taxon>
        <taxon>Aconoidasida</taxon>
        <taxon>Haemosporida</taxon>
        <taxon>Plasmodiidae</taxon>
        <taxon>Plasmodium</taxon>
        <taxon>Plasmodium (Plasmodium)</taxon>
    </lineage>
</organism>